<dbReference type="RefSeq" id="WP_231818949.1">
    <property type="nucleotide sequence ID" value="NZ_CP082781.1"/>
</dbReference>
<dbReference type="Pfam" id="PF07730">
    <property type="entry name" value="HisKA_3"/>
    <property type="match status" value="1"/>
</dbReference>
<organism evidence="12 13">
    <name type="scientific">Microbacterium resistens</name>
    <dbReference type="NCBI Taxonomy" id="156977"/>
    <lineage>
        <taxon>Bacteria</taxon>
        <taxon>Bacillati</taxon>
        <taxon>Actinomycetota</taxon>
        <taxon>Actinomycetes</taxon>
        <taxon>Micrococcales</taxon>
        <taxon>Microbacteriaceae</taxon>
        <taxon>Microbacterium</taxon>
    </lineage>
</organism>
<dbReference type="InterPro" id="IPR011712">
    <property type="entry name" value="Sig_transdc_His_kin_sub3_dim/P"/>
</dbReference>
<dbReference type="Gene3D" id="1.20.5.1930">
    <property type="match status" value="1"/>
</dbReference>
<evidence type="ECO:0000256" key="1">
    <source>
        <dbReference type="ARBA" id="ARBA00000085"/>
    </source>
</evidence>
<keyword evidence="3" id="KW-0597">Phosphoprotein</keyword>
<dbReference type="InterPro" id="IPR036890">
    <property type="entry name" value="HATPase_C_sf"/>
</dbReference>
<evidence type="ECO:0000256" key="3">
    <source>
        <dbReference type="ARBA" id="ARBA00022553"/>
    </source>
</evidence>
<keyword evidence="10" id="KW-0812">Transmembrane</keyword>
<feature type="transmembrane region" description="Helical" evidence="10">
    <location>
        <begin position="43"/>
        <end position="63"/>
    </location>
</feature>
<feature type="transmembrane region" description="Helical" evidence="10">
    <location>
        <begin position="156"/>
        <end position="179"/>
    </location>
</feature>
<feature type="domain" description="Signal transduction histidine kinase subgroup 3 dimerisation and phosphoacceptor" evidence="11">
    <location>
        <begin position="203"/>
        <end position="254"/>
    </location>
</feature>
<feature type="transmembrane region" description="Helical" evidence="10">
    <location>
        <begin position="83"/>
        <end position="106"/>
    </location>
</feature>
<keyword evidence="10" id="KW-0472">Membrane</keyword>
<accession>A0ABY3RN10</accession>
<evidence type="ECO:0000313" key="13">
    <source>
        <dbReference type="Proteomes" id="UP001199642"/>
    </source>
</evidence>
<keyword evidence="6" id="KW-0418">Kinase</keyword>
<gene>
    <name evidence="12" type="ORF">K8F61_10455</name>
</gene>
<keyword evidence="10" id="KW-1133">Transmembrane helix</keyword>
<evidence type="ECO:0000256" key="10">
    <source>
        <dbReference type="SAM" id="Phobius"/>
    </source>
</evidence>
<reference evidence="12 13" key="1">
    <citation type="submission" date="2023-01" db="EMBL/GenBank/DDBJ databases">
        <title>Characterization of estradiol degrading bacteria Microbacterium sp. MZT7 and reveal degrading genes through genome analysis.</title>
        <authorList>
            <person name="Hao P."/>
            <person name="Gao Y."/>
        </authorList>
    </citation>
    <scope>NUCLEOTIDE SEQUENCE [LARGE SCALE GENOMIC DNA]</scope>
    <source>
        <strain evidence="12 13">MZT7</strain>
    </source>
</reference>
<feature type="compositionally biased region" description="Basic and acidic residues" evidence="9">
    <location>
        <begin position="1"/>
        <end position="10"/>
    </location>
</feature>
<name>A0ABY3RN10_9MICO</name>
<keyword evidence="7" id="KW-0067">ATP-binding</keyword>
<evidence type="ECO:0000256" key="7">
    <source>
        <dbReference type="ARBA" id="ARBA00022840"/>
    </source>
</evidence>
<dbReference type="SUPFAM" id="SSF55874">
    <property type="entry name" value="ATPase domain of HSP90 chaperone/DNA topoisomerase II/histidine kinase"/>
    <property type="match status" value="1"/>
</dbReference>
<proteinExistence type="predicted"/>
<dbReference type="PANTHER" id="PTHR24421:SF10">
    <property type="entry name" value="NITRATE_NITRITE SENSOR PROTEIN NARQ"/>
    <property type="match status" value="1"/>
</dbReference>
<protein>
    <recommendedName>
        <fullName evidence="2">histidine kinase</fullName>
        <ecNumber evidence="2">2.7.13.3</ecNumber>
    </recommendedName>
</protein>
<evidence type="ECO:0000256" key="9">
    <source>
        <dbReference type="SAM" id="MobiDB-lite"/>
    </source>
</evidence>
<evidence type="ECO:0000256" key="2">
    <source>
        <dbReference type="ARBA" id="ARBA00012438"/>
    </source>
</evidence>
<keyword evidence="5" id="KW-0547">Nucleotide-binding</keyword>
<evidence type="ECO:0000256" key="8">
    <source>
        <dbReference type="ARBA" id="ARBA00023012"/>
    </source>
</evidence>
<dbReference type="PANTHER" id="PTHR24421">
    <property type="entry name" value="NITRATE/NITRITE SENSOR PROTEIN NARX-RELATED"/>
    <property type="match status" value="1"/>
</dbReference>
<evidence type="ECO:0000259" key="11">
    <source>
        <dbReference type="Pfam" id="PF07730"/>
    </source>
</evidence>
<keyword evidence="13" id="KW-1185">Reference proteome</keyword>
<evidence type="ECO:0000256" key="5">
    <source>
        <dbReference type="ARBA" id="ARBA00022741"/>
    </source>
</evidence>
<dbReference type="InterPro" id="IPR050482">
    <property type="entry name" value="Sensor_HK_TwoCompSys"/>
</dbReference>
<dbReference type="Gene3D" id="3.30.565.10">
    <property type="entry name" value="Histidine kinase-like ATPase, C-terminal domain"/>
    <property type="match status" value="1"/>
</dbReference>
<sequence length="406" mass="42957">MSDDQLEKEGAPAGELPRGESPRRALNRFRLEHAEGLHRAERVALIALVSGSALIDLALYFAAPSPDLLRTALSIATTLTFLLHLWSPTAATIALGATVTASMLLVRGDGELFAAAIGALLVTRLATPIVLFAYIAGFLVLIALSFFAQGRDTDSVIVAVALIIAVAAGALGLGIRAAYARRQRLEHELAASAEKEREAVLAERSWIAGELHDSIAHHLTIVAMHAQLLDDEATRPTSQDAIRSAARKALSDLHFVIELAKDAPRGTEVGSGDLSAAVAEAREEFEAAGHPVTIVGDPADERIPRGAEIILARVVRESATNVLKYAAPGDVRLAIVVGQDDVRMSIRSPRPATPRRDLPSTGTGLNRMAERVLGVSGEFHAGEDGEDWLVSIRLPLAGTAVAAPAE</sequence>
<keyword evidence="8" id="KW-0902">Two-component regulatory system</keyword>
<evidence type="ECO:0000256" key="4">
    <source>
        <dbReference type="ARBA" id="ARBA00022679"/>
    </source>
</evidence>
<dbReference type="EC" id="2.7.13.3" evidence="2"/>
<evidence type="ECO:0000313" key="12">
    <source>
        <dbReference type="EMBL" id="UGS25124.1"/>
    </source>
</evidence>
<feature type="region of interest" description="Disordered" evidence="9">
    <location>
        <begin position="1"/>
        <end position="22"/>
    </location>
</feature>
<dbReference type="EMBL" id="CP082781">
    <property type="protein sequence ID" value="UGS25124.1"/>
    <property type="molecule type" value="Genomic_DNA"/>
</dbReference>
<feature type="transmembrane region" description="Helical" evidence="10">
    <location>
        <begin position="113"/>
        <end position="144"/>
    </location>
</feature>
<dbReference type="Proteomes" id="UP001199642">
    <property type="component" value="Chromosome"/>
</dbReference>
<comment type="catalytic activity">
    <reaction evidence="1">
        <text>ATP + protein L-histidine = ADP + protein N-phospho-L-histidine.</text>
        <dbReference type="EC" id="2.7.13.3"/>
    </reaction>
</comment>
<evidence type="ECO:0000256" key="6">
    <source>
        <dbReference type="ARBA" id="ARBA00022777"/>
    </source>
</evidence>
<keyword evidence="4" id="KW-0808">Transferase</keyword>